<feature type="region of interest" description="Disordered" evidence="2">
    <location>
        <begin position="299"/>
        <end position="339"/>
    </location>
</feature>
<dbReference type="PANTHER" id="PTHR46557">
    <property type="entry name" value="SERINE/THREONINE-PROTEIN PHOSPHATASE 1 REGULATORY SUBUNIT 10-RELATED"/>
    <property type="match status" value="1"/>
</dbReference>
<sequence>RSPLQLLHCLQVLLNDNGGIRSEEDVSRVVGLMVKFSRKLVSKCIYVIILKHTDLRILDTFLSVGGNDLVYNWLLDAYNAKNWPFVLEVLDLLLICPTNIDRLKSNDCPKVVKAISKDSTNADAKAVAMKLVDKWLCTVKGQTVVMTQEQYQQQQREITEIIKSNVHEMKDSSGAPVIVVSPSSLVNSTQQVGKSPRATRKESKSTESTEISPQMFYKSTTATGRNSVSNKEKLKSSVLSKAKSRLQNDRILKLGAGRTVNGLKSSDAATKQLSEKDLQTLAVIKGTLSVAKLGRIPKKAPSSISNDPTPAPVSVPVANTTSDENWDDDPPPSGETNNDKTVYAIEEDPKMAGKACVKKVGPNASIVLSDKKTQRPVKVFTSKERNTGLNEEIKRLPQ</sequence>
<dbReference type="SUPFAM" id="SSF47676">
    <property type="entry name" value="Conserved domain common to transcription factors TFIIS, elongin A, CRSP70"/>
    <property type="match status" value="1"/>
</dbReference>
<dbReference type="PROSITE" id="PS51319">
    <property type="entry name" value="TFIIS_N"/>
    <property type="match status" value="1"/>
</dbReference>
<dbReference type="GO" id="GO:0008157">
    <property type="term" value="F:protein phosphatase 1 binding"/>
    <property type="evidence" value="ECO:0007669"/>
    <property type="project" value="TreeGrafter"/>
</dbReference>
<accession>A0A1B6G7M6</accession>
<dbReference type="PANTHER" id="PTHR46557:SF1">
    <property type="entry name" value="SERINE_THREONINE-PROTEIN PHOSPHATASE 1 REGULATORY SUBUNIT 10"/>
    <property type="match status" value="1"/>
</dbReference>
<evidence type="ECO:0000313" key="4">
    <source>
        <dbReference type="EMBL" id="JAS58409.1"/>
    </source>
</evidence>
<evidence type="ECO:0000256" key="1">
    <source>
        <dbReference type="PROSITE-ProRule" id="PRU00649"/>
    </source>
</evidence>
<dbReference type="Pfam" id="PF08711">
    <property type="entry name" value="Med26"/>
    <property type="match status" value="1"/>
</dbReference>
<dbReference type="InterPro" id="IPR017923">
    <property type="entry name" value="TFIIS_N"/>
</dbReference>
<dbReference type="EMBL" id="GECZ01011360">
    <property type="protein sequence ID" value="JAS58409.1"/>
    <property type="molecule type" value="Transcribed_RNA"/>
</dbReference>
<dbReference type="AlphaFoldDB" id="A0A1B6G7M6"/>
<organism evidence="4">
    <name type="scientific">Cuerna arida</name>
    <dbReference type="NCBI Taxonomy" id="1464854"/>
    <lineage>
        <taxon>Eukaryota</taxon>
        <taxon>Metazoa</taxon>
        <taxon>Ecdysozoa</taxon>
        <taxon>Arthropoda</taxon>
        <taxon>Hexapoda</taxon>
        <taxon>Insecta</taxon>
        <taxon>Pterygota</taxon>
        <taxon>Neoptera</taxon>
        <taxon>Paraneoptera</taxon>
        <taxon>Hemiptera</taxon>
        <taxon>Auchenorrhyncha</taxon>
        <taxon>Membracoidea</taxon>
        <taxon>Cicadellidae</taxon>
        <taxon>Cicadellinae</taxon>
        <taxon>Proconiini</taxon>
        <taxon>Cuerna</taxon>
    </lineage>
</organism>
<evidence type="ECO:0000256" key="2">
    <source>
        <dbReference type="SAM" id="MobiDB-lite"/>
    </source>
</evidence>
<dbReference type="GO" id="GO:0072357">
    <property type="term" value="C:PTW/PP1 phosphatase complex"/>
    <property type="evidence" value="ECO:0007669"/>
    <property type="project" value="TreeGrafter"/>
</dbReference>
<feature type="domain" description="TFIIS N-terminal" evidence="3">
    <location>
        <begin position="68"/>
        <end position="142"/>
    </location>
</feature>
<comment type="subcellular location">
    <subcellularLocation>
        <location evidence="1">Nucleus</location>
    </subcellularLocation>
</comment>
<proteinExistence type="predicted"/>
<feature type="non-terminal residue" evidence="4">
    <location>
        <position position="1"/>
    </location>
</feature>
<dbReference type="Gene3D" id="1.20.930.10">
    <property type="entry name" value="Conserved domain common to transcription factors TFIIS, elongin A, CRSP70"/>
    <property type="match status" value="1"/>
</dbReference>
<protein>
    <recommendedName>
        <fullName evidence="3">TFIIS N-terminal domain-containing protein</fullName>
    </recommendedName>
</protein>
<feature type="non-terminal residue" evidence="4">
    <location>
        <position position="398"/>
    </location>
</feature>
<reference evidence="4" key="1">
    <citation type="submission" date="2015-11" db="EMBL/GenBank/DDBJ databases">
        <title>De novo transcriptome assembly of four potential Pierce s Disease insect vectors from Arizona vineyards.</title>
        <authorList>
            <person name="Tassone E.E."/>
        </authorList>
    </citation>
    <scope>NUCLEOTIDE SEQUENCE</scope>
</reference>
<keyword evidence="1" id="KW-0539">Nucleus</keyword>
<name>A0A1B6G7M6_9HEMI</name>
<feature type="region of interest" description="Disordered" evidence="2">
    <location>
        <begin position="186"/>
        <end position="213"/>
    </location>
</feature>
<evidence type="ECO:0000259" key="3">
    <source>
        <dbReference type="PROSITE" id="PS51319"/>
    </source>
</evidence>
<dbReference type="GO" id="GO:0005634">
    <property type="term" value="C:nucleus"/>
    <property type="evidence" value="ECO:0007669"/>
    <property type="project" value="UniProtKB-SubCell"/>
</dbReference>
<dbReference type="GO" id="GO:0000785">
    <property type="term" value="C:chromatin"/>
    <property type="evidence" value="ECO:0007669"/>
    <property type="project" value="TreeGrafter"/>
</dbReference>
<dbReference type="InterPro" id="IPR035441">
    <property type="entry name" value="TFIIS/LEDGF_dom_sf"/>
</dbReference>
<gene>
    <name evidence="4" type="ORF">g.4947</name>
</gene>